<sequence>MLRSLEISAVLSGVEQAHRERLFWERTIELSLDCFVCERVGRTTVLKWGAERAVCMSGRDGHHFTAAGIAAFDVTSQDDRLTLKSAVDFWWAPFQDAKRGGQATPLSSWVRLHYGCYCPHQETSSKGSIQTNVRRPSPVYCAECKTEIAVDVEAPSIRLLV</sequence>
<proteinExistence type="predicted"/>
<dbReference type="RefSeq" id="WP_346172920.1">
    <property type="nucleotide sequence ID" value="NZ_BAAASD010000002.1"/>
</dbReference>
<accession>A0ABN3FD27</accession>
<dbReference type="Proteomes" id="UP001500253">
    <property type="component" value="Unassembled WGS sequence"/>
</dbReference>
<evidence type="ECO:0000313" key="2">
    <source>
        <dbReference type="Proteomes" id="UP001500253"/>
    </source>
</evidence>
<comment type="caution">
    <text evidence="1">The sequence shown here is derived from an EMBL/GenBank/DDBJ whole genome shotgun (WGS) entry which is preliminary data.</text>
</comment>
<reference evidence="1 2" key="1">
    <citation type="journal article" date="2019" name="Int. J. Syst. Evol. Microbiol.">
        <title>The Global Catalogue of Microorganisms (GCM) 10K type strain sequencing project: providing services to taxonomists for standard genome sequencing and annotation.</title>
        <authorList>
            <consortium name="The Broad Institute Genomics Platform"/>
            <consortium name="The Broad Institute Genome Sequencing Center for Infectious Disease"/>
            <person name="Wu L."/>
            <person name="Ma J."/>
        </authorList>
    </citation>
    <scope>NUCLEOTIDE SEQUENCE [LARGE SCALE GENOMIC DNA]</scope>
    <source>
        <strain evidence="1 2">JCM 4316</strain>
    </source>
</reference>
<evidence type="ECO:0000313" key="1">
    <source>
        <dbReference type="EMBL" id="GAA2327133.1"/>
    </source>
</evidence>
<protein>
    <submittedName>
        <fullName evidence="1">Uncharacterized protein</fullName>
    </submittedName>
</protein>
<gene>
    <name evidence="1" type="ORF">GCM10010246_06150</name>
</gene>
<organism evidence="1 2">
    <name type="scientific">Streptomyces cuspidosporus</name>
    <dbReference type="NCBI Taxonomy" id="66882"/>
    <lineage>
        <taxon>Bacteria</taxon>
        <taxon>Bacillati</taxon>
        <taxon>Actinomycetota</taxon>
        <taxon>Actinomycetes</taxon>
        <taxon>Kitasatosporales</taxon>
        <taxon>Streptomycetaceae</taxon>
        <taxon>Streptomyces</taxon>
    </lineage>
</organism>
<keyword evidence="2" id="KW-1185">Reference proteome</keyword>
<dbReference type="EMBL" id="BAAASD010000002">
    <property type="protein sequence ID" value="GAA2327133.1"/>
    <property type="molecule type" value="Genomic_DNA"/>
</dbReference>
<name>A0ABN3FD27_9ACTN</name>